<dbReference type="RefSeq" id="WP_147297460.1">
    <property type="nucleotide sequence ID" value="NZ_NOKA02000053.1"/>
</dbReference>
<name>A0A318ET25_9FIRM</name>
<reference evidence="2 3" key="1">
    <citation type="submission" date="2018-05" db="EMBL/GenBank/DDBJ databases">
        <title>Genomic Encyclopedia of Type Strains, Phase IV (KMG-IV): sequencing the most valuable type-strain genomes for metagenomic binning, comparative biology and taxonomic classification.</title>
        <authorList>
            <person name="Goeker M."/>
        </authorList>
    </citation>
    <scope>NUCLEOTIDE SEQUENCE [LARGE SCALE GENOMIC DNA]</scope>
    <source>
        <strain evidence="2 3">DSM 28816</strain>
    </source>
</reference>
<feature type="transmembrane region" description="Helical" evidence="1">
    <location>
        <begin position="109"/>
        <end position="133"/>
    </location>
</feature>
<keyword evidence="1" id="KW-1133">Transmembrane helix</keyword>
<feature type="transmembrane region" description="Helical" evidence="1">
    <location>
        <begin position="35"/>
        <end position="60"/>
    </location>
</feature>
<organism evidence="2 3">
    <name type="scientific">Lachnotalea glycerini</name>
    <dbReference type="NCBI Taxonomy" id="1763509"/>
    <lineage>
        <taxon>Bacteria</taxon>
        <taxon>Bacillati</taxon>
        <taxon>Bacillota</taxon>
        <taxon>Clostridia</taxon>
        <taxon>Lachnospirales</taxon>
        <taxon>Lachnospiraceae</taxon>
        <taxon>Lachnotalea</taxon>
    </lineage>
</organism>
<comment type="caution">
    <text evidence="2">The sequence shown here is derived from an EMBL/GenBank/DDBJ whole genome shotgun (WGS) entry which is preliminary data.</text>
</comment>
<dbReference type="AlphaFoldDB" id="A0A318ET25"/>
<proteinExistence type="predicted"/>
<evidence type="ECO:0000256" key="1">
    <source>
        <dbReference type="SAM" id="Phobius"/>
    </source>
</evidence>
<protein>
    <submittedName>
        <fullName evidence="2">Uncharacterized protein</fullName>
    </submittedName>
</protein>
<dbReference type="EMBL" id="QICS01000003">
    <property type="protein sequence ID" value="PXV91541.1"/>
    <property type="molecule type" value="Genomic_DNA"/>
</dbReference>
<evidence type="ECO:0000313" key="2">
    <source>
        <dbReference type="EMBL" id="PXV91541.1"/>
    </source>
</evidence>
<evidence type="ECO:0000313" key="3">
    <source>
        <dbReference type="Proteomes" id="UP000247523"/>
    </source>
</evidence>
<keyword evidence="1" id="KW-0472">Membrane</keyword>
<accession>A0A318ET25</accession>
<feature type="transmembrane region" description="Helical" evidence="1">
    <location>
        <begin position="7"/>
        <end position="29"/>
    </location>
</feature>
<dbReference type="Proteomes" id="UP000247523">
    <property type="component" value="Unassembled WGS sequence"/>
</dbReference>
<sequence>MQKLVKAYVPFLIYFLCAILAYFIAFYLLPKYNVPLAFLGLLVIYLYIYLFVFFIGFFMGRATVKRLGIHNFILYFIYAIISLFMMLFIGSLKDVFSHLYCKFPITLSFFFDALFDIDSLVVSVGTFVSFLVGEIIEHFHANK</sequence>
<feature type="transmembrane region" description="Helical" evidence="1">
    <location>
        <begin position="72"/>
        <end position="89"/>
    </location>
</feature>
<keyword evidence="1" id="KW-0812">Transmembrane</keyword>
<gene>
    <name evidence="2" type="ORF">C8E03_10398</name>
</gene>